<comment type="caution">
    <text evidence="1">The sequence shown here is derived from an EMBL/GenBank/DDBJ whole genome shotgun (WGS) entry which is preliminary data.</text>
</comment>
<organism evidence="1 2">
    <name type="scientific">Streptosporangium becharense</name>
    <dbReference type="NCBI Taxonomy" id="1816182"/>
    <lineage>
        <taxon>Bacteria</taxon>
        <taxon>Bacillati</taxon>
        <taxon>Actinomycetota</taxon>
        <taxon>Actinomycetes</taxon>
        <taxon>Streptosporangiales</taxon>
        <taxon>Streptosporangiaceae</taxon>
        <taxon>Streptosporangium</taxon>
    </lineage>
</organism>
<evidence type="ECO:0000313" key="1">
    <source>
        <dbReference type="EMBL" id="MBB5821374.1"/>
    </source>
</evidence>
<name>A0A7W9III1_9ACTN</name>
<dbReference type="EMBL" id="JACHMP010000001">
    <property type="protein sequence ID" value="MBB5821374.1"/>
    <property type="molecule type" value="Genomic_DNA"/>
</dbReference>
<proteinExistence type="predicted"/>
<accession>A0A7W9III1</accession>
<reference evidence="1 2" key="1">
    <citation type="submission" date="2020-08" db="EMBL/GenBank/DDBJ databases">
        <title>Sequencing the genomes of 1000 actinobacteria strains.</title>
        <authorList>
            <person name="Klenk H.-P."/>
        </authorList>
    </citation>
    <scope>NUCLEOTIDE SEQUENCE [LARGE SCALE GENOMIC DNA]</scope>
    <source>
        <strain evidence="1 2">DSM 46887</strain>
    </source>
</reference>
<evidence type="ECO:0000313" key="2">
    <source>
        <dbReference type="Proteomes" id="UP000540685"/>
    </source>
</evidence>
<gene>
    <name evidence="1" type="ORF">F4562_004436</name>
</gene>
<dbReference type="Proteomes" id="UP000540685">
    <property type="component" value="Unassembled WGS sequence"/>
</dbReference>
<dbReference type="AlphaFoldDB" id="A0A7W9III1"/>
<keyword evidence="2" id="KW-1185">Reference proteome</keyword>
<protein>
    <submittedName>
        <fullName evidence="1">Uncharacterized protein</fullName>
    </submittedName>
</protein>
<sequence>MELDIATLDMLPAERETRRAICMVTCSSTLNQRVTEA</sequence>